<reference evidence="1 2" key="1">
    <citation type="submission" date="2018-11" db="EMBL/GenBank/DDBJ databases">
        <authorList>
            <consortium name="Pathogen Informatics"/>
        </authorList>
    </citation>
    <scope>NUCLEOTIDE SEQUENCE [LARGE SCALE GENOMIC DNA]</scope>
</reference>
<gene>
    <name evidence="1" type="ORF">BTMF_LOCUS8316</name>
</gene>
<protein>
    <submittedName>
        <fullName evidence="1">Uncharacterized protein</fullName>
    </submittedName>
</protein>
<dbReference type="AlphaFoldDB" id="A0A3P7XEE1"/>
<keyword evidence="2" id="KW-1185">Reference proteome</keyword>
<dbReference type="Proteomes" id="UP000280834">
    <property type="component" value="Unassembled WGS sequence"/>
</dbReference>
<sequence length="72" mass="8283">MLNHTLYFISFLHSKELNSRREDASLSFDTCLSNVLCHGWRCVLCQTSGVVRRLIAAEIVVNEICLRLNCLR</sequence>
<accession>A0A3P7XEE1</accession>
<dbReference type="EMBL" id="UZAG01016342">
    <property type="protein sequence ID" value="VDO27722.1"/>
    <property type="molecule type" value="Genomic_DNA"/>
</dbReference>
<proteinExistence type="predicted"/>
<evidence type="ECO:0000313" key="2">
    <source>
        <dbReference type="Proteomes" id="UP000280834"/>
    </source>
</evidence>
<name>A0A3P7XEE1_9BILA</name>
<organism evidence="1 2">
    <name type="scientific">Brugia timori</name>
    <dbReference type="NCBI Taxonomy" id="42155"/>
    <lineage>
        <taxon>Eukaryota</taxon>
        <taxon>Metazoa</taxon>
        <taxon>Ecdysozoa</taxon>
        <taxon>Nematoda</taxon>
        <taxon>Chromadorea</taxon>
        <taxon>Rhabditida</taxon>
        <taxon>Spirurina</taxon>
        <taxon>Spiruromorpha</taxon>
        <taxon>Filarioidea</taxon>
        <taxon>Onchocercidae</taxon>
        <taxon>Brugia</taxon>
    </lineage>
</organism>
<evidence type="ECO:0000313" key="1">
    <source>
        <dbReference type="EMBL" id="VDO27722.1"/>
    </source>
</evidence>